<evidence type="ECO:0000256" key="1">
    <source>
        <dbReference type="SAM" id="MobiDB-lite"/>
    </source>
</evidence>
<reference evidence="3" key="1">
    <citation type="submission" date="2017-02" db="UniProtKB">
        <authorList>
            <consortium name="WormBaseParasite"/>
        </authorList>
    </citation>
    <scope>IDENTIFICATION</scope>
</reference>
<organism evidence="2 3">
    <name type="scientific">Syphacia muris</name>
    <dbReference type="NCBI Taxonomy" id="451379"/>
    <lineage>
        <taxon>Eukaryota</taxon>
        <taxon>Metazoa</taxon>
        <taxon>Ecdysozoa</taxon>
        <taxon>Nematoda</taxon>
        <taxon>Chromadorea</taxon>
        <taxon>Rhabditida</taxon>
        <taxon>Spirurina</taxon>
        <taxon>Oxyuridomorpha</taxon>
        <taxon>Oxyuroidea</taxon>
        <taxon>Oxyuridae</taxon>
        <taxon>Syphacia</taxon>
    </lineage>
</organism>
<evidence type="ECO:0000313" key="3">
    <source>
        <dbReference type="WBParaSite" id="SMUV_0000544201-mRNA-1"/>
    </source>
</evidence>
<accession>A0A0N5ALM0</accession>
<keyword evidence="2" id="KW-1185">Reference proteome</keyword>
<dbReference type="Proteomes" id="UP000046393">
    <property type="component" value="Unplaced"/>
</dbReference>
<dbReference type="WBParaSite" id="SMUV_0000544201-mRNA-1">
    <property type="protein sequence ID" value="SMUV_0000544201-mRNA-1"/>
    <property type="gene ID" value="SMUV_0000544201"/>
</dbReference>
<feature type="region of interest" description="Disordered" evidence="1">
    <location>
        <begin position="1"/>
        <end position="76"/>
    </location>
</feature>
<sequence length="88" mass="9553">MGNKSSSHVPPTHRDSRPVYFNNIPLPPPGHPSYLDIPPPPGSFVSNPYGSPSIHQSVSSLHHPSGTDSGYMTSPSDTERWKANVCLF</sequence>
<proteinExistence type="predicted"/>
<name>A0A0N5ALM0_9BILA</name>
<feature type="compositionally biased region" description="Polar residues" evidence="1">
    <location>
        <begin position="44"/>
        <end position="76"/>
    </location>
</feature>
<feature type="compositionally biased region" description="Pro residues" evidence="1">
    <location>
        <begin position="25"/>
        <end position="42"/>
    </location>
</feature>
<evidence type="ECO:0000313" key="2">
    <source>
        <dbReference type="Proteomes" id="UP000046393"/>
    </source>
</evidence>
<protein>
    <submittedName>
        <fullName evidence="3">Protein EARLY FLOWERING 3-like</fullName>
    </submittedName>
</protein>
<dbReference type="AlphaFoldDB" id="A0A0N5ALM0"/>